<dbReference type="OrthoDB" id="787137at2759"/>
<evidence type="ECO:0000313" key="6">
    <source>
        <dbReference type="Proteomes" id="UP000746747"/>
    </source>
</evidence>
<dbReference type="GO" id="GO:0045003">
    <property type="term" value="P:double-strand break repair via synthesis-dependent strand annealing"/>
    <property type="evidence" value="ECO:0007669"/>
    <property type="project" value="TreeGrafter"/>
</dbReference>
<keyword evidence="3" id="KW-0347">Helicase</keyword>
<dbReference type="AlphaFoldDB" id="A0A8J2M8R3"/>
<dbReference type="GO" id="GO:0000400">
    <property type="term" value="F:four-way junction DNA binding"/>
    <property type="evidence" value="ECO:0007669"/>
    <property type="project" value="TreeGrafter"/>
</dbReference>
<proteinExistence type="predicted"/>
<evidence type="ECO:0000313" key="5">
    <source>
        <dbReference type="EMBL" id="CAG9537462.1"/>
    </source>
</evidence>
<keyword evidence="2" id="KW-0378">Hydrolase</keyword>
<reference evidence="5" key="1">
    <citation type="submission" date="2021-09" db="EMBL/GenBank/DDBJ databases">
        <authorList>
            <consortium name="Pathogen Informatics"/>
        </authorList>
    </citation>
    <scope>NUCLEOTIDE SEQUENCE</scope>
</reference>
<protein>
    <submittedName>
        <fullName evidence="5">Uncharacterized protein</fullName>
    </submittedName>
</protein>
<dbReference type="InterPro" id="IPR027417">
    <property type="entry name" value="P-loop_NTPase"/>
</dbReference>
<evidence type="ECO:0000256" key="3">
    <source>
        <dbReference type="ARBA" id="ARBA00022806"/>
    </source>
</evidence>
<evidence type="ECO:0000256" key="1">
    <source>
        <dbReference type="ARBA" id="ARBA00022741"/>
    </source>
</evidence>
<comment type="caution">
    <text evidence="5">The sequence shown here is derived from an EMBL/GenBank/DDBJ whole genome shotgun (WGS) entry which is preliminary data.</text>
</comment>
<dbReference type="SUPFAM" id="SSF52540">
    <property type="entry name" value="P-loop containing nucleoside triphosphate hydrolases"/>
    <property type="match status" value="1"/>
</dbReference>
<name>A0A8J2M8R3_9BILA</name>
<evidence type="ECO:0000256" key="4">
    <source>
        <dbReference type="ARBA" id="ARBA00022840"/>
    </source>
</evidence>
<sequence>MEPFGFAHLRVVETVNMAPTISGWKYKRNFLDVSKLTKFQQLSMRYLYYPVNTPVCHYQKRLILDSIYNNILIALPKELDTFFVGAIAMLNFHRWFPMQKVVCICKNVESSLNATKRFIEITGHSQSICVYANQKKSGRQPKWIEQDIIFATAESLVADFAGREELSEICLIIVEDAHRAMSGSHPLSELIRNCILEKGKFRVLAHTSCKVDKIGQLQLIVMNLQIDLIRSLSSIREEVSLAVASPRMYKLYIPISEDMRRVGNELLKAMEPIASLLCESGIFPTNDIKKIVNFSTSYLKKKVQKGRGHLAEIYCDFFELLSAYDVLMCDGLTAFRNTLEALSTMSTTIAEITQSNDILREACFLSILPRSDDLQCHKLDMLITLLRKTCTYYGSDHQIQISENAMKKELCNVVIIPCDSDGAGINIGCVDSIICMDEGLCALRYTGTIRVQSEGNLSALCSAGYETNIYSFLTVDGTIDCVQADHIKGLQLCNDVLPMLPFNAMPEVVEYWAQNVSDSEGLLTMVQRFDFQERLSFSNPLHELNLIEDNCNLLNYCVKETFLWQDRLQRFTLFGHSNSAFNLTNIFNRDPEVLVGQVLRLQNRQRLKWMDEDSQTSKADDSELTELHLKDGENSKVECSEKRSGQKRLAKESSRKCGTTKVPRLNRIDSASFTLLKVFKTELKESDFVDHMKNEDLYRERLERITEIVQKLNNLIRL</sequence>
<evidence type="ECO:0000256" key="2">
    <source>
        <dbReference type="ARBA" id="ARBA00022801"/>
    </source>
</evidence>
<keyword evidence="1" id="KW-0547">Nucleotide-binding</keyword>
<dbReference type="GO" id="GO:0043138">
    <property type="term" value="F:3'-5' DNA helicase activity"/>
    <property type="evidence" value="ECO:0007669"/>
    <property type="project" value="TreeGrafter"/>
</dbReference>
<keyword evidence="6" id="KW-1185">Reference proteome</keyword>
<dbReference type="GO" id="GO:0036297">
    <property type="term" value="P:interstrand cross-link repair"/>
    <property type="evidence" value="ECO:0007669"/>
    <property type="project" value="TreeGrafter"/>
</dbReference>
<accession>A0A8J2M8R3</accession>
<dbReference type="GO" id="GO:0009378">
    <property type="term" value="F:four-way junction helicase activity"/>
    <property type="evidence" value="ECO:0007669"/>
    <property type="project" value="TreeGrafter"/>
</dbReference>
<dbReference type="PANTHER" id="PTHR14025">
    <property type="entry name" value="FANCONI ANEMIA GROUP M FANCM FAMILY MEMBER"/>
    <property type="match status" value="1"/>
</dbReference>
<organism evidence="5 6">
    <name type="scientific">Cercopithifilaria johnstoni</name>
    <dbReference type="NCBI Taxonomy" id="2874296"/>
    <lineage>
        <taxon>Eukaryota</taxon>
        <taxon>Metazoa</taxon>
        <taxon>Ecdysozoa</taxon>
        <taxon>Nematoda</taxon>
        <taxon>Chromadorea</taxon>
        <taxon>Rhabditida</taxon>
        <taxon>Spirurina</taxon>
        <taxon>Spiruromorpha</taxon>
        <taxon>Filarioidea</taxon>
        <taxon>Onchocercidae</taxon>
        <taxon>Cercopithifilaria</taxon>
    </lineage>
</organism>
<dbReference type="Gene3D" id="3.40.50.300">
    <property type="entry name" value="P-loop containing nucleotide triphosphate hydrolases"/>
    <property type="match status" value="1"/>
</dbReference>
<dbReference type="PANTHER" id="PTHR14025:SF20">
    <property type="entry name" value="FANCONI ANEMIA GROUP M PROTEIN"/>
    <property type="match status" value="1"/>
</dbReference>
<dbReference type="EMBL" id="CAKAEH010001548">
    <property type="protein sequence ID" value="CAG9537462.1"/>
    <property type="molecule type" value="Genomic_DNA"/>
</dbReference>
<gene>
    <name evidence="5" type="ORF">CJOHNSTONI_LOCUS7273</name>
</gene>
<keyword evidence="4" id="KW-0067">ATP-binding</keyword>
<dbReference type="GO" id="GO:0005524">
    <property type="term" value="F:ATP binding"/>
    <property type="evidence" value="ECO:0007669"/>
    <property type="project" value="UniProtKB-KW"/>
</dbReference>
<dbReference type="GO" id="GO:0016787">
    <property type="term" value="F:hydrolase activity"/>
    <property type="evidence" value="ECO:0007669"/>
    <property type="project" value="UniProtKB-KW"/>
</dbReference>
<dbReference type="Proteomes" id="UP000746747">
    <property type="component" value="Unassembled WGS sequence"/>
</dbReference>